<evidence type="ECO:0000256" key="2">
    <source>
        <dbReference type="ARBA" id="ARBA00008446"/>
    </source>
</evidence>
<reference evidence="9" key="1">
    <citation type="submission" date="2022-03" db="EMBL/GenBank/DDBJ databases">
        <authorList>
            <person name="Sayadi A."/>
        </authorList>
    </citation>
    <scope>NUCLEOTIDE SEQUENCE</scope>
</reference>
<dbReference type="InterPro" id="IPR001356">
    <property type="entry name" value="HD"/>
</dbReference>
<dbReference type="CDD" id="cd00086">
    <property type="entry name" value="homeodomain"/>
    <property type="match status" value="1"/>
</dbReference>
<dbReference type="GO" id="GO:0000981">
    <property type="term" value="F:DNA-binding transcription factor activity, RNA polymerase II-specific"/>
    <property type="evidence" value="ECO:0007669"/>
    <property type="project" value="TreeGrafter"/>
</dbReference>
<evidence type="ECO:0000256" key="4">
    <source>
        <dbReference type="ARBA" id="ARBA00023155"/>
    </source>
</evidence>
<evidence type="ECO:0000256" key="3">
    <source>
        <dbReference type="ARBA" id="ARBA00023125"/>
    </source>
</evidence>
<comment type="caution">
    <text evidence="9">The sequence shown here is derived from an EMBL/GenBank/DDBJ whole genome shotgun (WGS) entry which is preliminary data.</text>
</comment>
<evidence type="ECO:0000256" key="7">
    <source>
        <dbReference type="SAM" id="MobiDB-lite"/>
    </source>
</evidence>
<dbReference type="InterPro" id="IPR008422">
    <property type="entry name" value="KN_HD"/>
</dbReference>
<dbReference type="GO" id="GO:0000978">
    <property type="term" value="F:RNA polymerase II cis-regulatory region sequence-specific DNA binding"/>
    <property type="evidence" value="ECO:0007669"/>
    <property type="project" value="TreeGrafter"/>
</dbReference>
<dbReference type="GO" id="GO:0007517">
    <property type="term" value="P:muscle organ development"/>
    <property type="evidence" value="ECO:0007669"/>
    <property type="project" value="TreeGrafter"/>
</dbReference>
<dbReference type="GO" id="GO:0048646">
    <property type="term" value="P:anatomical structure formation involved in morphogenesis"/>
    <property type="evidence" value="ECO:0007669"/>
    <property type="project" value="UniProtKB-ARBA"/>
</dbReference>
<evidence type="ECO:0000256" key="5">
    <source>
        <dbReference type="ARBA" id="ARBA00023242"/>
    </source>
</evidence>
<gene>
    <name evidence="9" type="ORF">ACAOBT_LOCUS16830</name>
</gene>
<sequence length="333" mass="39022">MDPKTGDERTHHRPIRNKRYNRRVYGDERKPCKRLFTPEIKRFLKDWLIRRRDNPYPNREEKKMLALQTGLTYIQVCNWFANWRRKLKNAGKDPVAQQHTWSDLIRSYNAHVQGNVEHFSICSDDSIWKEPEEGDDDFYEEDFRCGNDETTNNNNNVEEQDKVQDQCYFISSTTEEAAAMNYYTNSCSTPFSPSTQYQPQQVCSNKYKSHMMEKYLQDCHHQTSETDQHTFEVIREPVRETCTEDSSTMISRWLESAANFRPSQDSYLDWAARQKRKKKSLGRNTDNHKAKVRVAPSASSLQSVHGREELDAAEALTTLANSSRCKTQFATIC</sequence>
<dbReference type="SUPFAM" id="SSF46689">
    <property type="entry name" value="Homeodomain-like"/>
    <property type="match status" value="1"/>
</dbReference>
<feature type="region of interest" description="Disordered" evidence="7">
    <location>
        <begin position="1"/>
        <end position="20"/>
    </location>
</feature>
<dbReference type="Proteomes" id="UP001152888">
    <property type="component" value="Unassembled WGS sequence"/>
</dbReference>
<dbReference type="SMART" id="SM00389">
    <property type="entry name" value="HOX"/>
    <property type="match status" value="1"/>
</dbReference>
<dbReference type="GO" id="GO:0005634">
    <property type="term" value="C:nucleus"/>
    <property type="evidence" value="ECO:0007669"/>
    <property type="project" value="UniProtKB-SubCell"/>
</dbReference>
<evidence type="ECO:0000313" key="9">
    <source>
        <dbReference type="EMBL" id="CAH1985704.1"/>
    </source>
</evidence>
<protein>
    <recommendedName>
        <fullName evidence="8">Homeobox domain-containing protein</fullName>
    </recommendedName>
</protein>
<comment type="subcellular location">
    <subcellularLocation>
        <location evidence="1 6">Nucleus</location>
    </subcellularLocation>
</comment>
<keyword evidence="4 6" id="KW-0371">Homeobox</keyword>
<organism evidence="9 10">
    <name type="scientific">Acanthoscelides obtectus</name>
    <name type="common">Bean weevil</name>
    <name type="synonym">Bruchus obtectus</name>
    <dbReference type="NCBI Taxonomy" id="200917"/>
    <lineage>
        <taxon>Eukaryota</taxon>
        <taxon>Metazoa</taxon>
        <taxon>Ecdysozoa</taxon>
        <taxon>Arthropoda</taxon>
        <taxon>Hexapoda</taxon>
        <taxon>Insecta</taxon>
        <taxon>Pterygota</taxon>
        <taxon>Neoptera</taxon>
        <taxon>Endopterygota</taxon>
        <taxon>Coleoptera</taxon>
        <taxon>Polyphaga</taxon>
        <taxon>Cucujiformia</taxon>
        <taxon>Chrysomeloidea</taxon>
        <taxon>Chrysomelidae</taxon>
        <taxon>Bruchinae</taxon>
        <taxon>Bruchini</taxon>
        <taxon>Acanthoscelides</taxon>
    </lineage>
</organism>
<keyword evidence="10" id="KW-1185">Reference proteome</keyword>
<proteinExistence type="inferred from homology"/>
<evidence type="ECO:0000313" key="10">
    <source>
        <dbReference type="Proteomes" id="UP001152888"/>
    </source>
</evidence>
<feature type="compositionally biased region" description="Basic residues" evidence="7">
    <location>
        <begin position="11"/>
        <end position="20"/>
    </location>
</feature>
<evidence type="ECO:0000259" key="8">
    <source>
        <dbReference type="PROSITE" id="PS50071"/>
    </source>
</evidence>
<dbReference type="PANTHER" id="PTHR11211">
    <property type="entry name" value="IROQUOIS-CLASS HOMEODOMAIN PROTEIN IRX"/>
    <property type="match status" value="1"/>
</dbReference>
<feature type="compositionally biased region" description="Basic and acidic residues" evidence="7">
    <location>
        <begin position="1"/>
        <end position="10"/>
    </location>
</feature>
<dbReference type="AlphaFoldDB" id="A0A9P0L7E0"/>
<name>A0A9P0L7E0_ACAOB</name>
<feature type="domain" description="Homeobox" evidence="8">
    <location>
        <begin position="27"/>
        <end position="90"/>
    </location>
</feature>
<dbReference type="GO" id="GO:0001654">
    <property type="term" value="P:eye development"/>
    <property type="evidence" value="ECO:0007669"/>
    <property type="project" value="UniProtKB-ARBA"/>
</dbReference>
<dbReference type="Gene3D" id="1.10.10.60">
    <property type="entry name" value="Homeodomain-like"/>
    <property type="match status" value="1"/>
</dbReference>
<keyword evidence="3 6" id="KW-0238">DNA-binding</keyword>
<dbReference type="PROSITE" id="PS50071">
    <property type="entry name" value="HOMEOBOX_2"/>
    <property type="match status" value="1"/>
</dbReference>
<feature type="DNA-binding region" description="Homeobox" evidence="6">
    <location>
        <begin position="29"/>
        <end position="91"/>
    </location>
</feature>
<dbReference type="Pfam" id="PF05920">
    <property type="entry name" value="Homeobox_KN"/>
    <property type="match status" value="1"/>
</dbReference>
<comment type="similarity">
    <text evidence="2">Belongs to the TALE/IRO homeobox family.</text>
</comment>
<dbReference type="OrthoDB" id="21495at2759"/>
<keyword evidence="5 6" id="KW-0539">Nucleus</keyword>
<dbReference type="GO" id="GO:0009887">
    <property type="term" value="P:animal organ morphogenesis"/>
    <property type="evidence" value="ECO:0007669"/>
    <property type="project" value="UniProtKB-ARBA"/>
</dbReference>
<evidence type="ECO:0000256" key="6">
    <source>
        <dbReference type="PROSITE-ProRule" id="PRU00108"/>
    </source>
</evidence>
<dbReference type="InterPro" id="IPR009057">
    <property type="entry name" value="Homeodomain-like_sf"/>
</dbReference>
<dbReference type="EMBL" id="CAKOFQ010006984">
    <property type="protein sequence ID" value="CAH1985704.1"/>
    <property type="molecule type" value="Genomic_DNA"/>
</dbReference>
<accession>A0A9P0L7E0</accession>
<dbReference type="PANTHER" id="PTHR11211:SF3">
    <property type="entry name" value="HOMEOBOX PROTEIN MOHAWK"/>
    <property type="match status" value="1"/>
</dbReference>
<evidence type="ECO:0000256" key="1">
    <source>
        <dbReference type="ARBA" id="ARBA00004123"/>
    </source>
</evidence>
<dbReference type="GO" id="GO:0048468">
    <property type="term" value="P:cell development"/>
    <property type="evidence" value="ECO:0007669"/>
    <property type="project" value="TreeGrafter"/>
</dbReference>